<organism evidence="3 4">
    <name type="scientific">Hibiscus sabdariffa</name>
    <name type="common">roselle</name>
    <dbReference type="NCBI Taxonomy" id="183260"/>
    <lineage>
        <taxon>Eukaryota</taxon>
        <taxon>Viridiplantae</taxon>
        <taxon>Streptophyta</taxon>
        <taxon>Embryophyta</taxon>
        <taxon>Tracheophyta</taxon>
        <taxon>Spermatophyta</taxon>
        <taxon>Magnoliopsida</taxon>
        <taxon>eudicotyledons</taxon>
        <taxon>Gunneridae</taxon>
        <taxon>Pentapetalae</taxon>
        <taxon>rosids</taxon>
        <taxon>malvids</taxon>
        <taxon>Malvales</taxon>
        <taxon>Malvaceae</taxon>
        <taxon>Malvoideae</taxon>
        <taxon>Hibiscus</taxon>
    </lineage>
</organism>
<name>A0ABR2DY07_9ROSI</name>
<evidence type="ECO:0000259" key="2">
    <source>
        <dbReference type="Pfam" id="PF00685"/>
    </source>
</evidence>
<comment type="caution">
    <text evidence="3">The sequence shown here is derived from an EMBL/GenBank/DDBJ whole genome shotgun (WGS) entry which is preliminary data.</text>
</comment>
<gene>
    <name evidence="3" type="ORF">V6N12_061202</name>
</gene>
<dbReference type="InterPro" id="IPR027417">
    <property type="entry name" value="P-loop_NTPase"/>
</dbReference>
<evidence type="ECO:0000313" key="4">
    <source>
        <dbReference type="Proteomes" id="UP001472677"/>
    </source>
</evidence>
<feature type="domain" description="Sulfotransferase" evidence="2">
    <location>
        <begin position="38"/>
        <end position="83"/>
    </location>
</feature>
<comment type="similarity">
    <text evidence="1">Belongs to the sulfotransferase 1 family.</text>
</comment>
<proteinExistence type="inferred from homology"/>
<dbReference type="Proteomes" id="UP001472677">
    <property type="component" value="Unassembled WGS sequence"/>
</dbReference>
<protein>
    <recommendedName>
        <fullName evidence="1">Sulfotransferase</fullName>
        <ecNumber evidence="1">2.8.2.-</ecNumber>
    </recommendedName>
</protein>
<dbReference type="EC" id="2.8.2.-" evidence="1"/>
<keyword evidence="1" id="KW-0808">Transferase</keyword>
<keyword evidence="4" id="KW-1185">Reference proteome</keyword>
<reference evidence="3 4" key="1">
    <citation type="journal article" date="2024" name="G3 (Bethesda)">
        <title>Genome assembly of Hibiscus sabdariffa L. provides insights into metabolisms of medicinal natural products.</title>
        <authorList>
            <person name="Kim T."/>
        </authorList>
    </citation>
    <scope>NUCLEOTIDE SEQUENCE [LARGE SCALE GENOMIC DNA]</scope>
    <source>
        <strain evidence="3">TK-2024</strain>
        <tissue evidence="3">Old leaves</tissue>
    </source>
</reference>
<dbReference type="InterPro" id="IPR000863">
    <property type="entry name" value="Sulfotransferase_dom"/>
</dbReference>
<evidence type="ECO:0000313" key="3">
    <source>
        <dbReference type="EMBL" id="KAK8548285.1"/>
    </source>
</evidence>
<dbReference type="EMBL" id="JBBPBM010000021">
    <property type="protein sequence ID" value="KAK8548285.1"/>
    <property type="molecule type" value="Genomic_DNA"/>
</dbReference>
<sequence length="111" mass="12673">MDTAETSKPELVSLTEDADKAWDDEIQQLVQTLPKKQATLPKSGTTWLKALAFSTLSRNQFARDDNPLVSFIPHQLVSFLEHNLYLNTPWMCSSLFGFSPTRFEKKRQVSL</sequence>
<evidence type="ECO:0000256" key="1">
    <source>
        <dbReference type="RuleBase" id="RU361155"/>
    </source>
</evidence>
<dbReference type="Pfam" id="PF00685">
    <property type="entry name" value="Sulfotransfer_1"/>
    <property type="match status" value="1"/>
</dbReference>
<accession>A0ABR2DY07</accession>
<dbReference type="Gene3D" id="3.40.50.300">
    <property type="entry name" value="P-loop containing nucleotide triphosphate hydrolases"/>
    <property type="match status" value="1"/>
</dbReference>
<dbReference type="SUPFAM" id="SSF52540">
    <property type="entry name" value="P-loop containing nucleoside triphosphate hydrolases"/>
    <property type="match status" value="1"/>
</dbReference>